<dbReference type="InterPro" id="IPR002553">
    <property type="entry name" value="Clathrin/coatomer_adapt-like_N"/>
</dbReference>
<sequence length="910" mass="101926">MATSTATTSSISSSLVDTLFQRSLDDLIRSLRSNPSLEPVLISRALAEIRREIRSTDQDTKSIALEKLTYLSAIHHVDMSFASFHAIELLPLTTHRCKRVGYQAASLSFNSSTDVILLVTNQIRKDLGSPSDPVVALALEFLSVAATTQLSMDLVVDVHNLLASSRFNVRKKATATVLRLLLECPDSVRIVFKKLVDNMECVTDQRIVSATVGVFCELSGLDPSLYLPLAPEFYKILVDSKNNWVLIKVLKIFARLLPLEPRLAKKIVEPISQHMRKTNAKSLVFECVRTVLSCLDGYGNVFNLALDKVKEFFISDQDSNLRYLGLLALSMLKPVYSWVVEENQTVIINSLDDSDPNIQHQALNLIMGLVNESNVIELSDVLVNQALKSDPLFANEILGALLSSCSRNFYELLVDFEWYVSLLGAMSRNPHCTRGEEIERQLVDIALRVKDVQPDLIQTARDLLIDPALLENPFLHRILSAAAWISGEFVEFSRNPFELVEALLQPRTNLLPTIVRAVYIQAVFKIIIFCYSSYLDKIENSELSCQNDSVGKDQVFETNSMTNSGCDDDSISNLLKTDDLFTYKCLSHMLNLIKAAVLPLSVCDEVEVQERARNVLGLVHVLQIPVPETETSTSKDMNHITNIVRLTQNAFSERLGPVPTNAQEKVPVPTDFELLDNLFDIKSILGEDDAEIPTFSSFLPRGWHHQETKVEESEEQPLESTSFLADHRKRHGVYYLSTEKHETVGGDEFPQANNYLDASITESVLDLTHKSLNPSSKSKTTKSRPVVIKLDGEESVLICDPKLGKKKGKDSLQGRDENAASLNEESTSVAKEISREAGHGNSVSRHHGRRDKKHRHSKHKNHLHENDDPKDGKHHKNPHSRYKHRKRDDDGSSTGLDVAQQSMDVPDLLL</sequence>
<evidence type="ECO:0000256" key="4">
    <source>
        <dbReference type="ARBA" id="ARBA00022737"/>
    </source>
</evidence>
<dbReference type="FunFam" id="1.25.10.10:FF:000360">
    <property type="entry name" value="AP-3 complex subunit delta"/>
    <property type="match status" value="1"/>
</dbReference>
<evidence type="ECO:0000313" key="11">
    <source>
        <dbReference type="Proteomes" id="UP000036987"/>
    </source>
</evidence>
<dbReference type="PANTHER" id="PTHR22781">
    <property type="entry name" value="DELTA ADAPTIN-RELATED"/>
    <property type="match status" value="1"/>
</dbReference>
<evidence type="ECO:0000256" key="2">
    <source>
        <dbReference type="ARBA" id="ARBA00006613"/>
    </source>
</evidence>
<dbReference type="GO" id="GO:0006896">
    <property type="term" value="P:Golgi to vacuole transport"/>
    <property type="evidence" value="ECO:0000318"/>
    <property type="project" value="GO_Central"/>
</dbReference>
<feature type="compositionally biased region" description="Polar residues" evidence="8">
    <location>
        <begin position="892"/>
        <end position="903"/>
    </location>
</feature>
<feature type="compositionally biased region" description="Polar residues" evidence="8">
    <location>
        <begin position="820"/>
        <end position="829"/>
    </location>
</feature>
<dbReference type="GO" id="GO:0005794">
    <property type="term" value="C:Golgi apparatus"/>
    <property type="evidence" value="ECO:0007669"/>
    <property type="project" value="UniProtKB-SubCell"/>
</dbReference>
<dbReference type="Proteomes" id="UP000036987">
    <property type="component" value="Unassembled WGS sequence"/>
</dbReference>
<keyword evidence="6" id="KW-0472">Membrane</keyword>
<feature type="domain" description="Clathrin/coatomer adaptor adaptin-like N-terminal" evidence="9">
    <location>
        <begin position="42"/>
        <end position="618"/>
    </location>
</feature>
<dbReference type="STRING" id="29655.A0A0K9PEM5"/>
<evidence type="ECO:0000256" key="8">
    <source>
        <dbReference type="SAM" id="MobiDB-lite"/>
    </source>
</evidence>
<keyword evidence="5 7" id="KW-0653">Protein transport</keyword>
<dbReference type="PIRSF" id="PIRSF037092">
    <property type="entry name" value="AP3_complex_delta"/>
    <property type="match status" value="1"/>
</dbReference>
<dbReference type="Gene3D" id="1.25.10.10">
    <property type="entry name" value="Leucine-rich Repeat Variant"/>
    <property type="match status" value="1"/>
</dbReference>
<keyword evidence="3 7" id="KW-0813">Transport</keyword>
<name>A0A0K9PEM5_ZOSMR</name>
<evidence type="ECO:0000256" key="1">
    <source>
        <dbReference type="ARBA" id="ARBA00004308"/>
    </source>
</evidence>
<evidence type="ECO:0000256" key="6">
    <source>
        <dbReference type="ARBA" id="ARBA00023136"/>
    </source>
</evidence>
<keyword evidence="11" id="KW-1185">Reference proteome</keyword>
<evidence type="ECO:0000259" key="9">
    <source>
        <dbReference type="Pfam" id="PF01602"/>
    </source>
</evidence>
<evidence type="ECO:0000313" key="10">
    <source>
        <dbReference type="EMBL" id="KMZ67424.1"/>
    </source>
</evidence>
<dbReference type="OrthoDB" id="10264595at2759"/>
<dbReference type="AlphaFoldDB" id="A0A0K9PEM5"/>
<feature type="compositionally biased region" description="Basic residues" evidence="8">
    <location>
        <begin position="844"/>
        <end position="862"/>
    </location>
</feature>
<reference evidence="11" key="1">
    <citation type="journal article" date="2016" name="Nature">
        <title>The genome of the seagrass Zostera marina reveals angiosperm adaptation to the sea.</title>
        <authorList>
            <person name="Olsen J.L."/>
            <person name="Rouze P."/>
            <person name="Verhelst B."/>
            <person name="Lin Y.-C."/>
            <person name="Bayer T."/>
            <person name="Collen J."/>
            <person name="Dattolo E."/>
            <person name="De Paoli E."/>
            <person name="Dittami S."/>
            <person name="Maumus F."/>
            <person name="Michel G."/>
            <person name="Kersting A."/>
            <person name="Lauritano C."/>
            <person name="Lohaus R."/>
            <person name="Toepel M."/>
            <person name="Tonon T."/>
            <person name="Vanneste K."/>
            <person name="Amirebrahimi M."/>
            <person name="Brakel J."/>
            <person name="Bostroem C."/>
            <person name="Chovatia M."/>
            <person name="Grimwood J."/>
            <person name="Jenkins J.W."/>
            <person name="Jueterbock A."/>
            <person name="Mraz A."/>
            <person name="Stam W.T."/>
            <person name="Tice H."/>
            <person name="Bornberg-Bauer E."/>
            <person name="Green P.J."/>
            <person name="Pearson G.A."/>
            <person name="Procaccini G."/>
            <person name="Duarte C.M."/>
            <person name="Schmutz J."/>
            <person name="Reusch T.B.H."/>
            <person name="Van de Peer Y."/>
        </authorList>
    </citation>
    <scope>NUCLEOTIDE SEQUENCE [LARGE SCALE GENOMIC DNA]</scope>
    <source>
        <strain evidence="11">cv. Finnish</strain>
    </source>
</reference>
<protein>
    <recommendedName>
        <fullName evidence="7">AP-3 complex subunit delta</fullName>
    </recommendedName>
</protein>
<dbReference type="InterPro" id="IPR011989">
    <property type="entry name" value="ARM-like"/>
</dbReference>
<evidence type="ECO:0000256" key="5">
    <source>
        <dbReference type="ARBA" id="ARBA00022927"/>
    </source>
</evidence>
<proteinExistence type="inferred from homology"/>
<dbReference type="InterPro" id="IPR017105">
    <property type="entry name" value="AP3_complex_dsu"/>
</dbReference>
<dbReference type="GO" id="GO:0030123">
    <property type="term" value="C:AP-3 adaptor complex"/>
    <property type="evidence" value="ECO:0000318"/>
    <property type="project" value="GO_Central"/>
</dbReference>
<dbReference type="GO" id="GO:0006623">
    <property type="term" value="P:protein targeting to vacuole"/>
    <property type="evidence" value="ECO:0000318"/>
    <property type="project" value="GO_Central"/>
</dbReference>
<dbReference type="Pfam" id="PF01602">
    <property type="entry name" value="Adaptin_N"/>
    <property type="match status" value="1"/>
</dbReference>
<evidence type="ECO:0000256" key="3">
    <source>
        <dbReference type="ARBA" id="ARBA00022448"/>
    </source>
</evidence>
<dbReference type="PANTHER" id="PTHR22781:SF12">
    <property type="entry name" value="AP-3 COMPLEX SUBUNIT DELTA-1"/>
    <property type="match status" value="1"/>
</dbReference>
<comment type="similarity">
    <text evidence="2 7">Belongs to the adaptor complexes large subunit family.</text>
</comment>
<dbReference type="InterPro" id="IPR016024">
    <property type="entry name" value="ARM-type_fold"/>
</dbReference>
<organism evidence="10 11">
    <name type="scientific">Zostera marina</name>
    <name type="common">Eelgrass</name>
    <dbReference type="NCBI Taxonomy" id="29655"/>
    <lineage>
        <taxon>Eukaryota</taxon>
        <taxon>Viridiplantae</taxon>
        <taxon>Streptophyta</taxon>
        <taxon>Embryophyta</taxon>
        <taxon>Tracheophyta</taxon>
        <taxon>Spermatophyta</taxon>
        <taxon>Magnoliopsida</taxon>
        <taxon>Liliopsida</taxon>
        <taxon>Zosteraceae</taxon>
        <taxon>Zostera</taxon>
    </lineage>
</organism>
<feature type="compositionally biased region" description="Basic residues" evidence="8">
    <location>
        <begin position="872"/>
        <end position="886"/>
    </location>
</feature>
<keyword evidence="7" id="KW-0333">Golgi apparatus</keyword>
<comment type="caution">
    <text evidence="10">The sequence shown here is derived from an EMBL/GenBank/DDBJ whole genome shotgun (WGS) entry which is preliminary data.</text>
</comment>
<dbReference type="OMA" id="FIGMIKH"/>
<feature type="compositionally biased region" description="Basic and acidic residues" evidence="8">
    <location>
        <begin position="809"/>
        <end position="818"/>
    </location>
</feature>
<comment type="subcellular location">
    <subcellularLocation>
        <location evidence="1">Endomembrane system</location>
    </subcellularLocation>
    <subcellularLocation>
        <location evidence="7">Golgi apparatus</location>
    </subcellularLocation>
</comment>
<accession>A0A0K9PEM5</accession>
<gene>
    <name evidence="10" type="ORF">ZOSMA_269G00150</name>
</gene>
<comment type="function">
    <text evidence="7">Part of the AP-3 complex, an adaptor-related complex which seems to be clathrin-associated. The complex is associated with the Golgi region as well as more peripheral structures. It facilitates the budding of vesicles from the Golgi membrane and may be directly involved in trafficking to the vacuole. It also function in maintaining the identity of lytic vacuoles and in regulating the transition between storage and lytic vacuoles.</text>
</comment>
<evidence type="ECO:0000256" key="7">
    <source>
        <dbReference type="PIRNR" id="PIRNR037092"/>
    </source>
</evidence>
<dbReference type="GO" id="GO:0010008">
    <property type="term" value="C:endosome membrane"/>
    <property type="evidence" value="ECO:0000318"/>
    <property type="project" value="GO_Central"/>
</dbReference>
<feature type="region of interest" description="Disordered" evidence="8">
    <location>
        <begin position="803"/>
        <end position="910"/>
    </location>
</feature>
<keyword evidence="4" id="KW-0677">Repeat</keyword>
<dbReference type="EMBL" id="LFYR01000914">
    <property type="protein sequence ID" value="KMZ67424.1"/>
    <property type="molecule type" value="Genomic_DNA"/>
</dbReference>
<dbReference type="SUPFAM" id="SSF48371">
    <property type="entry name" value="ARM repeat"/>
    <property type="match status" value="1"/>
</dbReference>
<comment type="subunit">
    <text evidence="7">Adaptor protein complex 3 (AP-3) is a heterotetramer.</text>
</comment>